<dbReference type="RefSeq" id="WP_145366665.1">
    <property type="nucleotide sequence ID" value="NZ_CP036275.1"/>
</dbReference>
<dbReference type="AlphaFoldDB" id="A0A517Z0D2"/>
<keyword evidence="2" id="KW-1185">Reference proteome</keyword>
<organism evidence="1 2">
    <name type="scientific">Maioricimonas rarisocia</name>
    <dbReference type="NCBI Taxonomy" id="2528026"/>
    <lineage>
        <taxon>Bacteria</taxon>
        <taxon>Pseudomonadati</taxon>
        <taxon>Planctomycetota</taxon>
        <taxon>Planctomycetia</taxon>
        <taxon>Planctomycetales</taxon>
        <taxon>Planctomycetaceae</taxon>
        <taxon>Maioricimonas</taxon>
    </lineage>
</organism>
<proteinExistence type="predicted"/>
<reference evidence="1 2" key="1">
    <citation type="submission" date="2019-02" db="EMBL/GenBank/DDBJ databases">
        <title>Deep-cultivation of Planctomycetes and their phenomic and genomic characterization uncovers novel biology.</title>
        <authorList>
            <person name="Wiegand S."/>
            <person name="Jogler M."/>
            <person name="Boedeker C."/>
            <person name="Pinto D."/>
            <person name="Vollmers J."/>
            <person name="Rivas-Marin E."/>
            <person name="Kohn T."/>
            <person name="Peeters S.H."/>
            <person name="Heuer A."/>
            <person name="Rast P."/>
            <person name="Oberbeckmann S."/>
            <person name="Bunk B."/>
            <person name="Jeske O."/>
            <person name="Meyerdierks A."/>
            <person name="Storesund J.E."/>
            <person name="Kallscheuer N."/>
            <person name="Luecker S."/>
            <person name="Lage O.M."/>
            <person name="Pohl T."/>
            <person name="Merkel B.J."/>
            <person name="Hornburger P."/>
            <person name="Mueller R.-W."/>
            <person name="Bruemmer F."/>
            <person name="Labrenz M."/>
            <person name="Spormann A.M."/>
            <person name="Op den Camp H."/>
            <person name="Overmann J."/>
            <person name="Amann R."/>
            <person name="Jetten M.S.M."/>
            <person name="Mascher T."/>
            <person name="Medema M.H."/>
            <person name="Devos D.P."/>
            <person name="Kaster A.-K."/>
            <person name="Ovreas L."/>
            <person name="Rohde M."/>
            <person name="Galperin M.Y."/>
            <person name="Jogler C."/>
        </authorList>
    </citation>
    <scope>NUCLEOTIDE SEQUENCE [LARGE SCALE GENOMIC DNA]</scope>
    <source>
        <strain evidence="1 2">Mal4</strain>
    </source>
</reference>
<gene>
    <name evidence="1" type="ORF">Mal4_02340</name>
</gene>
<evidence type="ECO:0000313" key="2">
    <source>
        <dbReference type="Proteomes" id="UP000320496"/>
    </source>
</evidence>
<dbReference type="KEGG" id="mri:Mal4_02340"/>
<accession>A0A517Z0D2</accession>
<dbReference type="Proteomes" id="UP000320496">
    <property type="component" value="Chromosome"/>
</dbReference>
<name>A0A517Z0D2_9PLAN</name>
<evidence type="ECO:0000313" key="1">
    <source>
        <dbReference type="EMBL" id="QDU35951.1"/>
    </source>
</evidence>
<dbReference type="OrthoDB" id="273752at2"/>
<dbReference type="EMBL" id="CP036275">
    <property type="protein sequence ID" value="QDU35951.1"/>
    <property type="molecule type" value="Genomic_DNA"/>
</dbReference>
<protein>
    <submittedName>
        <fullName evidence="1">Uncharacterized protein</fullName>
    </submittedName>
</protein>
<sequence length="105" mass="11631">MDKHIGTVSAPYLSRQGDYVLWSATGGRTATGGRIRERGRGVEAITAAGFGCVLMRTELIRGHVFSQHPGEIWFDPAFYVAAGRAGWQHLVDWSCEAEHAVVRMW</sequence>